<sequence>MNGSESKPMNRKAPIGKHKYFYDGVRSLFELATDSCQNLYQTYIGDALDLREVQTYPEWKVQMCFRNLRKHHRKRYRQRILYILPVSPFPKGLRIPIEYGSVPTFELIKSFVSCYFFGMTVKFLDEIAVTKVNCKQRFQILENCSC</sequence>
<evidence type="ECO:0000313" key="1">
    <source>
        <dbReference type="EMBL" id="CAH3039856.1"/>
    </source>
</evidence>
<protein>
    <recommendedName>
        <fullName evidence="3">Transposase</fullName>
    </recommendedName>
</protein>
<name>A0AAU9VUN7_9CNID</name>
<accession>A0AAU9VUN7</accession>
<dbReference type="AlphaFoldDB" id="A0AAU9VUN7"/>
<dbReference type="Proteomes" id="UP001159428">
    <property type="component" value="Unassembled WGS sequence"/>
</dbReference>
<keyword evidence="2" id="KW-1185">Reference proteome</keyword>
<comment type="caution">
    <text evidence="1">The sequence shown here is derived from an EMBL/GenBank/DDBJ whole genome shotgun (WGS) entry which is preliminary data.</text>
</comment>
<proteinExistence type="predicted"/>
<evidence type="ECO:0008006" key="3">
    <source>
        <dbReference type="Google" id="ProtNLM"/>
    </source>
</evidence>
<reference evidence="1 2" key="1">
    <citation type="submission" date="2022-05" db="EMBL/GenBank/DDBJ databases">
        <authorList>
            <consortium name="Genoscope - CEA"/>
            <person name="William W."/>
        </authorList>
    </citation>
    <scope>NUCLEOTIDE SEQUENCE [LARGE SCALE GENOMIC DNA]</scope>
</reference>
<organism evidence="1 2">
    <name type="scientific">Pocillopora meandrina</name>
    <dbReference type="NCBI Taxonomy" id="46732"/>
    <lineage>
        <taxon>Eukaryota</taxon>
        <taxon>Metazoa</taxon>
        <taxon>Cnidaria</taxon>
        <taxon>Anthozoa</taxon>
        <taxon>Hexacorallia</taxon>
        <taxon>Scleractinia</taxon>
        <taxon>Astrocoeniina</taxon>
        <taxon>Pocilloporidae</taxon>
        <taxon>Pocillopora</taxon>
    </lineage>
</organism>
<gene>
    <name evidence="1" type="ORF">PMEA_00025450</name>
</gene>
<dbReference type="EMBL" id="CALNXJ010000005">
    <property type="protein sequence ID" value="CAH3039856.1"/>
    <property type="molecule type" value="Genomic_DNA"/>
</dbReference>
<evidence type="ECO:0000313" key="2">
    <source>
        <dbReference type="Proteomes" id="UP001159428"/>
    </source>
</evidence>